<dbReference type="NCBIfam" id="NF009557">
    <property type="entry name" value="PRK13009.1"/>
    <property type="match status" value="1"/>
</dbReference>
<keyword evidence="12" id="KW-0457">Lysine biosynthesis</keyword>
<dbReference type="FunFam" id="3.40.630.10:FF:000005">
    <property type="entry name" value="Succinyl-diaminopimelate desuccinylase"/>
    <property type="match status" value="1"/>
</dbReference>
<dbReference type="UniPathway" id="UPA00034">
    <property type="reaction ID" value="UER00021"/>
</dbReference>
<accession>A0A8J7PPR4</accession>
<keyword evidence="11" id="KW-0220">Diaminopimelate biosynthesis</keyword>
<evidence type="ECO:0000313" key="17">
    <source>
        <dbReference type="Proteomes" id="UP000664277"/>
    </source>
</evidence>
<comment type="caution">
    <text evidence="16">The sequence shown here is derived from an EMBL/GenBank/DDBJ whole genome shotgun (WGS) entry which is preliminary data.</text>
</comment>
<comment type="subunit">
    <text evidence="4">Homodimer.</text>
</comment>
<dbReference type="Pfam" id="PF07687">
    <property type="entry name" value="M20_dimer"/>
    <property type="match status" value="1"/>
</dbReference>
<sequence length="386" mass="42037">MGQPDFEDNDAMSVLAMAKALIKRKSITPHDEGCLELIENFLTPLGFKAEHMPFEDTSNLWIRKGDTAPLFVFVGHTDVVPTGPLDKWQSPPFEPTVKDGMLYGRGAADMKGSIASMLVAIYAFVKSFPNHKGSLALLLTSDEEGSAANGTVKVVKVLQERGEIPDFCLVGEPSSANRLGDTIKNGRRGSLTGHLIVKGVQGHIAYPHLAKNPIHLFAPALADLVNMTFDSGNEFFQPTSFQISNINAGTGADNVIPGDIEILFNFRYSPEVTAHILEEKVRALLDKHKLQYGLTFRLSGEPFLTRPGTLVDSAQKAISEVCDIKAELSTTGGTSDGRFVAKMGCEVIELGPINATIHKIDECVSVEDLEKLSRIYERILELTLGK</sequence>
<dbReference type="GO" id="GO:0009014">
    <property type="term" value="F:succinyl-diaminopimelate desuccinylase activity"/>
    <property type="evidence" value="ECO:0007669"/>
    <property type="project" value="UniProtKB-UniRule"/>
</dbReference>
<name>A0A8J7PPR4_9BACT</name>
<evidence type="ECO:0000256" key="1">
    <source>
        <dbReference type="ARBA" id="ARBA00001947"/>
    </source>
</evidence>
<evidence type="ECO:0000256" key="7">
    <source>
        <dbReference type="ARBA" id="ARBA00022605"/>
    </source>
</evidence>
<dbReference type="NCBIfam" id="TIGR01246">
    <property type="entry name" value="dapE_proteo"/>
    <property type="match status" value="1"/>
</dbReference>
<gene>
    <name evidence="16" type="primary">dapE</name>
    <name evidence="16" type="ORF">J0M35_16945</name>
</gene>
<keyword evidence="9 16" id="KW-0378">Hydrolase</keyword>
<comment type="pathway">
    <text evidence="2">Amino-acid biosynthesis; L-lysine biosynthesis via DAP pathway; LL-2,6-diaminopimelate from (S)-tetrahydrodipicolinate (succinylase route): step 3/3.</text>
</comment>
<evidence type="ECO:0000256" key="3">
    <source>
        <dbReference type="ARBA" id="ARBA00006746"/>
    </source>
</evidence>
<evidence type="ECO:0000256" key="5">
    <source>
        <dbReference type="ARBA" id="ARBA00011921"/>
    </source>
</evidence>
<dbReference type="GO" id="GO:0006526">
    <property type="term" value="P:L-arginine biosynthetic process"/>
    <property type="evidence" value="ECO:0007669"/>
    <property type="project" value="TreeGrafter"/>
</dbReference>
<evidence type="ECO:0000256" key="14">
    <source>
        <dbReference type="NCBIfam" id="TIGR01246"/>
    </source>
</evidence>
<evidence type="ECO:0000259" key="15">
    <source>
        <dbReference type="Pfam" id="PF07687"/>
    </source>
</evidence>
<dbReference type="SUPFAM" id="SSF53187">
    <property type="entry name" value="Zn-dependent exopeptidases"/>
    <property type="match status" value="1"/>
</dbReference>
<dbReference type="CDD" id="cd03891">
    <property type="entry name" value="M20_DapE_proteobac"/>
    <property type="match status" value="1"/>
</dbReference>
<dbReference type="Gene3D" id="3.40.630.10">
    <property type="entry name" value="Zn peptidases"/>
    <property type="match status" value="2"/>
</dbReference>
<dbReference type="HAMAP" id="MF_01690">
    <property type="entry name" value="DapE"/>
    <property type="match status" value="1"/>
</dbReference>
<evidence type="ECO:0000256" key="8">
    <source>
        <dbReference type="ARBA" id="ARBA00022723"/>
    </source>
</evidence>
<dbReference type="InterPro" id="IPR002933">
    <property type="entry name" value="Peptidase_M20"/>
</dbReference>
<dbReference type="GO" id="GO:0019877">
    <property type="term" value="P:diaminopimelate biosynthetic process"/>
    <property type="evidence" value="ECO:0007669"/>
    <property type="project" value="UniProtKB-KW"/>
</dbReference>
<dbReference type="EMBL" id="JAFLCK010000030">
    <property type="protein sequence ID" value="MBN8662057.1"/>
    <property type="molecule type" value="Genomic_DNA"/>
</dbReference>
<evidence type="ECO:0000256" key="13">
    <source>
        <dbReference type="ARBA" id="ARBA00051301"/>
    </source>
</evidence>
<dbReference type="GO" id="GO:0046872">
    <property type="term" value="F:metal ion binding"/>
    <property type="evidence" value="ECO:0007669"/>
    <property type="project" value="UniProtKB-KW"/>
</dbReference>
<dbReference type="Proteomes" id="UP000664277">
    <property type="component" value="Unassembled WGS sequence"/>
</dbReference>
<dbReference type="InterPro" id="IPR001261">
    <property type="entry name" value="ArgE/DapE_CS"/>
</dbReference>
<dbReference type="SUPFAM" id="SSF55031">
    <property type="entry name" value="Bacterial exopeptidase dimerisation domain"/>
    <property type="match status" value="1"/>
</dbReference>
<dbReference type="AlphaFoldDB" id="A0A8J7PPR4"/>
<evidence type="ECO:0000256" key="2">
    <source>
        <dbReference type="ARBA" id="ARBA00005130"/>
    </source>
</evidence>
<comment type="cofactor">
    <cofactor evidence="1">
        <name>Zn(2+)</name>
        <dbReference type="ChEBI" id="CHEBI:29105"/>
    </cofactor>
</comment>
<dbReference type="GO" id="GO:0008777">
    <property type="term" value="F:acetylornithine deacetylase activity"/>
    <property type="evidence" value="ECO:0007669"/>
    <property type="project" value="TreeGrafter"/>
</dbReference>
<evidence type="ECO:0000256" key="6">
    <source>
        <dbReference type="ARBA" id="ARBA00022391"/>
    </source>
</evidence>
<dbReference type="PANTHER" id="PTHR43808:SF31">
    <property type="entry name" value="N-ACETYL-L-CITRULLINE DEACETYLASE"/>
    <property type="match status" value="1"/>
</dbReference>
<dbReference type="InterPro" id="IPR011650">
    <property type="entry name" value="Peptidase_M20_dimer"/>
</dbReference>
<protein>
    <recommendedName>
        <fullName evidence="6 14">Succinyl-diaminopimelate desuccinylase</fullName>
        <ecNumber evidence="5 14">3.5.1.18</ecNumber>
    </recommendedName>
</protein>
<comment type="catalytic activity">
    <reaction evidence="13">
        <text>N-succinyl-(2S,6S)-2,6-diaminopimelate + H2O = (2S,6S)-2,6-diaminopimelate + succinate</text>
        <dbReference type="Rhea" id="RHEA:22608"/>
        <dbReference type="ChEBI" id="CHEBI:15377"/>
        <dbReference type="ChEBI" id="CHEBI:30031"/>
        <dbReference type="ChEBI" id="CHEBI:57609"/>
        <dbReference type="ChEBI" id="CHEBI:58087"/>
        <dbReference type="EC" id="3.5.1.18"/>
    </reaction>
</comment>
<organism evidence="16 17">
    <name type="scientific">Candidatus Obscuribacter phosphatis</name>
    <dbReference type="NCBI Taxonomy" id="1906157"/>
    <lineage>
        <taxon>Bacteria</taxon>
        <taxon>Bacillati</taxon>
        <taxon>Candidatus Melainabacteria</taxon>
        <taxon>Candidatus Obscuribacterales</taxon>
        <taxon>Candidatus Obscuribacteraceae</taxon>
        <taxon>Candidatus Obscuribacter</taxon>
    </lineage>
</organism>
<evidence type="ECO:0000256" key="4">
    <source>
        <dbReference type="ARBA" id="ARBA00011738"/>
    </source>
</evidence>
<keyword evidence="7" id="KW-0028">Amino-acid biosynthesis</keyword>
<dbReference type="PROSITE" id="PS00759">
    <property type="entry name" value="ARGE_DAPE_CPG2_2"/>
    <property type="match status" value="1"/>
</dbReference>
<comment type="similarity">
    <text evidence="3">Belongs to the peptidase M20A family. DapE subfamily.</text>
</comment>
<dbReference type="GO" id="GO:0009089">
    <property type="term" value="P:lysine biosynthetic process via diaminopimelate"/>
    <property type="evidence" value="ECO:0007669"/>
    <property type="project" value="UniProtKB-UniRule"/>
</dbReference>
<keyword evidence="10" id="KW-0862">Zinc</keyword>
<evidence type="ECO:0000256" key="10">
    <source>
        <dbReference type="ARBA" id="ARBA00022833"/>
    </source>
</evidence>
<evidence type="ECO:0000256" key="11">
    <source>
        <dbReference type="ARBA" id="ARBA00022915"/>
    </source>
</evidence>
<evidence type="ECO:0000256" key="9">
    <source>
        <dbReference type="ARBA" id="ARBA00022801"/>
    </source>
</evidence>
<dbReference type="InterPro" id="IPR050072">
    <property type="entry name" value="Peptidase_M20A"/>
</dbReference>
<dbReference type="PANTHER" id="PTHR43808">
    <property type="entry name" value="ACETYLORNITHINE DEACETYLASE"/>
    <property type="match status" value="1"/>
</dbReference>
<dbReference type="InterPro" id="IPR036264">
    <property type="entry name" value="Bact_exopeptidase_dim_dom"/>
</dbReference>
<dbReference type="Pfam" id="PF01546">
    <property type="entry name" value="Peptidase_M20"/>
    <property type="match status" value="1"/>
</dbReference>
<keyword evidence="8" id="KW-0479">Metal-binding</keyword>
<dbReference type="InterPro" id="IPR005941">
    <property type="entry name" value="DapE_proteobac"/>
</dbReference>
<proteinExistence type="inferred from homology"/>
<reference evidence="16" key="1">
    <citation type="submission" date="2021-02" db="EMBL/GenBank/DDBJ databases">
        <title>Genome-Resolved Metagenomics of a Microbial Community Performing Photosynthetic Biological Nutrient Removal.</title>
        <authorList>
            <person name="Mcdaniel E.A."/>
        </authorList>
    </citation>
    <scope>NUCLEOTIDE SEQUENCE</scope>
    <source>
        <strain evidence="16">UWPOB_OBS1</strain>
    </source>
</reference>
<feature type="domain" description="Peptidase M20 dimerisation" evidence="15">
    <location>
        <begin position="185"/>
        <end position="292"/>
    </location>
</feature>
<evidence type="ECO:0000313" key="16">
    <source>
        <dbReference type="EMBL" id="MBN8662057.1"/>
    </source>
</evidence>
<dbReference type="EC" id="3.5.1.18" evidence="5 14"/>
<evidence type="ECO:0000256" key="12">
    <source>
        <dbReference type="ARBA" id="ARBA00023154"/>
    </source>
</evidence>